<feature type="transmembrane region" description="Helical" evidence="8">
    <location>
        <begin position="130"/>
        <end position="152"/>
    </location>
</feature>
<feature type="transmembrane region" description="Helical" evidence="8">
    <location>
        <begin position="41"/>
        <end position="60"/>
    </location>
</feature>
<feature type="transmembrane region" description="Helical" evidence="8">
    <location>
        <begin position="465"/>
        <end position="485"/>
    </location>
</feature>
<dbReference type="NCBIfam" id="TIGR00711">
    <property type="entry name" value="efflux_EmrB"/>
    <property type="match status" value="1"/>
</dbReference>
<feature type="transmembrane region" description="Helical" evidence="8">
    <location>
        <begin position="158"/>
        <end position="180"/>
    </location>
</feature>
<keyword evidence="5 8" id="KW-1133">Transmembrane helix</keyword>
<feature type="transmembrane region" description="Helical" evidence="8">
    <location>
        <begin position="260"/>
        <end position="283"/>
    </location>
</feature>
<evidence type="ECO:0000256" key="2">
    <source>
        <dbReference type="ARBA" id="ARBA00022448"/>
    </source>
</evidence>
<dbReference type="Gene3D" id="1.20.1250.20">
    <property type="entry name" value="MFS general substrate transporter like domains"/>
    <property type="match status" value="1"/>
</dbReference>
<feature type="transmembrane region" description="Helical" evidence="8">
    <location>
        <begin position="72"/>
        <end position="91"/>
    </location>
</feature>
<feature type="transmembrane region" description="Helical" evidence="8">
    <location>
        <begin position="395"/>
        <end position="413"/>
    </location>
</feature>
<evidence type="ECO:0000313" key="10">
    <source>
        <dbReference type="EMBL" id="MBT0771702.1"/>
    </source>
</evidence>
<dbReference type="Gene3D" id="1.20.1720.10">
    <property type="entry name" value="Multidrug resistance protein D"/>
    <property type="match status" value="1"/>
</dbReference>
<name>A0ABS5TKS1_9ACTN</name>
<evidence type="ECO:0000259" key="9">
    <source>
        <dbReference type="PROSITE" id="PS50850"/>
    </source>
</evidence>
<gene>
    <name evidence="10" type="ORF">KIH74_22370</name>
</gene>
<feature type="domain" description="Major facilitator superfamily (MFS) profile" evidence="9">
    <location>
        <begin position="6"/>
        <end position="489"/>
    </location>
</feature>
<dbReference type="InterPro" id="IPR020846">
    <property type="entry name" value="MFS_dom"/>
</dbReference>
<evidence type="ECO:0000256" key="1">
    <source>
        <dbReference type="ARBA" id="ARBA00004651"/>
    </source>
</evidence>
<dbReference type="PANTHER" id="PTHR42718:SF49">
    <property type="entry name" value="EXPORT PROTEIN"/>
    <property type="match status" value="1"/>
</dbReference>
<feature type="region of interest" description="Disordered" evidence="7">
    <location>
        <begin position="493"/>
        <end position="512"/>
    </location>
</feature>
<dbReference type="SUPFAM" id="SSF103473">
    <property type="entry name" value="MFS general substrate transporter"/>
    <property type="match status" value="1"/>
</dbReference>
<evidence type="ECO:0000256" key="4">
    <source>
        <dbReference type="ARBA" id="ARBA00022692"/>
    </source>
</evidence>
<accession>A0ABS5TKS1</accession>
<evidence type="ECO:0000256" key="6">
    <source>
        <dbReference type="ARBA" id="ARBA00023136"/>
    </source>
</evidence>
<dbReference type="PANTHER" id="PTHR42718">
    <property type="entry name" value="MAJOR FACILITATOR SUPERFAMILY MULTIDRUG TRANSPORTER MFSC"/>
    <property type="match status" value="1"/>
</dbReference>
<dbReference type="InterPro" id="IPR005829">
    <property type="entry name" value="Sugar_transporter_CS"/>
</dbReference>
<evidence type="ECO:0000256" key="8">
    <source>
        <dbReference type="SAM" id="Phobius"/>
    </source>
</evidence>
<dbReference type="Pfam" id="PF07690">
    <property type="entry name" value="MFS_1"/>
    <property type="match status" value="1"/>
</dbReference>
<keyword evidence="3" id="KW-1003">Cell membrane</keyword>
<sequence>MRQWTPLLAVCLGTFMLLIDVTIVNVALPDITRDLDAGFSAVQWVIDIYALSLAALLLGAGGLADALGRRRVYLAGLTLFAAASVACGLSQDITVLIIGRAVQGVGGAAMFATTIALINISYTGRDRATAYGIWGAVSGAAAGAGLVIGGVLTDLLSWRWAFWVNLPISLLAITLTLIVFGDDERKRVRLDLPGMVTFTAAAGLITYAIIEAGEQGWTTRTPMISAGLGVLALIVFVLLQRRTTHPLIDLSLLRRPVFTGAVLAAAVLSSAAFGSSALISIWLQSVVGLSPMAAGLSLLPMSAVAFAVAGALSRRLHGVPVARPIGAGLFLIGCGSLLMLLVRADSTWTALLPGLLFVGVGVGLATPPLTAAALSAVPVQRSGMASGVLNTSRQLGLAFGVAVLGSVFTSRAGDVLASRDVPASGDIASAVSGGQTQAVLQAAPAAFREQLEAAVHAAFASGLHGAFAIAGAVGVLGSVVVFLLLRRAPAEAPHAGAPVSSPAVQKDTTPSR</sequence>
<evidence type="ECO:0000313" key="11">
    <source>
        <dbReference type="Proteomes" id="UP001197247"/>
    </source>
</evidence>
<dbReference type="EMBL" id="JAHBAY010000009">
    <property type="protein sequence ID" value="MBT0771702.1"/>
    <property type="molecule type" value="Genomic_DNA"/>
</dbReference>
<keyword evidence="4 8" id="KW-0812">Transmembrane</keyword>
<protein>
    <submittedName>
        <fullName evidence="10">MFS transporter</fullName>
    </submittedName>
</protein>
<feature type="transmembrane region" description="Helical" evidence="8">
    <location>
        <begin position="7"/>
        <end position="29"/>
    </location>
</feature>
<keyword evidence="11" id="KW-1185">Reference proteome</keyword>
<dbReference type="PROSITE" id="PS50850">
    <property type="entry name" value="MFS"/>
    <property type="match status" value="1"/>
</dbReference>
<dbReference type="PROSITE" id="PS00216">
    <property type="entry name" value="SUGAR_TRANSPORT_1"/>
    <property type="match status" value="1"/>
</dbReference>
<dbReference type="CDD" id="cd17321">
    <property type="entry name" value="MFS_MMR_MDR_like"/>
    <property type="match status" value="1"/>
</dbReference>
<feature type="transmembrane region" description="Helical" evidence="8">
    <location>
        <begin position="97"/>
        <end position="118"/>
    </location>
</feature>
<feature type="transmembrane region" description="Helical" evidence="8">
    <location>
        <begin position="289"/>
        <end position="312"/>
    </location>
</feature>
<dbReference type="InterPro" id="IPR036259">
    <property type="entry name" value="MFS_trans_sf"/>
</dbReference>
<feature type="transmembrane region" description="Helical" evidence="8">
    <location>
        <begin position="192"/>
        <end position="210"/>
    </location>
</feature>
<evidence type="ECO:0000256" key="7">
    <source>
        <dbReference type="SAM" id="MobiDB-lite"/>
    </source>
</evidence>
<feature type="compositionally biased region" description="Polar residues" evidence="7">
    <location>
        <begin position="502"/>
        <end position="512"/>
    </location>
</feature>
<comment type="caution">
    <text evidence="10">The sequence shown here is derived from an EMBL/GenBank/DDBJ whole genome shotgun (WGS) entry which is preliminary data.</text>
</comment>
<keyword evidence="2" id="KW-0813">Transport</keyword>
<evidence type="ECO:0000256" key="3">
    <source>
        <dbReference type="ARBA" id="ARBA00022475"/>
    </source>
</evidence>
<feature type="transmembrane region" description="Helical" evidence="8">
    <location>
        <begin position="324"/>
        <end position="344"/>
    </location>
</feature>
<feature type="transmembrane region" description="Helical" evidence="8">
    <location>
        <begin position="222"/>
        <end position="239"/>
    </location>
</feature>
<dbReference type="RefSeq" id="WP_214158065.1">
    <property type="nucleotide sequence ID" value="NZ_JAHBAY010000009.1"/>
</dbReference>
<reference evidence="10 11" key="1">
    <citation type="submission" date="2021-05" db="EMBL/GenBank/DDBJ databases">
        <title>Kineosporia and Streptomyces sp. nov. two new marine actinobacteria isolated from Coral.</title>
        <authorList>
            <person name="Buangrab K."/>
            <person name="Sutthacheep M."/>
            <person name="Yeemin T."/>
            <person name="Harunari E."/>
            <person name="Igarashi Y."/>
            <person name="Kanchanasin P."/>
            <person name="Tanasupawat S."/>
            <person name="Phongsopitanun W."/>
        </authorList>
    </citation>
    <scope>NUCLEOTIDE SEQUENCE [LARGE SCALE GENOMIC DNA]</scope>
    <source>
        <strain evidence="10 11">J2-2</strain>
    </source>
</reference>
<dbReference type="InterPro" id="IPR004638">
    <property type="entry name" value="EmrB-like"/>
</dbReference>
<feature type="transmembrane region" description="Helical" evidence="8">
    <location>
        <begin position="350"/>
        <end position="374"/>
    </location>
</feature>
<organism evidence="10 11">
    <name type="scientific">Kineosporia corallincola</name>
    <dbReference type="NCBI Taxonomy" id="2835133"/>
    <lineage>
        <taxon>Bacteria</taxon>
        <taxon>Bacillati</taxon>
        <taxon>Actinomycetota</taxon>
        <taxon>Actinomycetes</taxon>
        <taxon>Kineosporiales</taxon>
        <taxon>Kineosporiaceae</taxon>
        <taxon>Kineosporia</taxon>
    </lineage>
</organism>
<comment type="subcellular location">
    <subcellularLocation>
        <location evidence="1">Cell membrane</location>
        <topology evidence="1">Multi-pass membrane protein</topology>
    </subcellularLocation>
</comment>
<evidence type="ECO:0000256" key="5">
    <source>
        <dbReference type="ARBA" id="ARBA00022989"/>
    </source>
</evidence>
<keyword evidence="6 8" id="KW-0472">Membrane</keyword>
<dbReference type="Proteomes" id="UP001197247">
    <property type="component" value="Unassembled WGS sequence"/>
</dbReference>
<proteinExistence type="predicted"/>
<dbReference type="PRINTS" id="PR01036">
    <property type="entry name" value="TCRTETB"/>
</dbReference>
<dbReference type="InterPro" id="IPR011701">
    <property type="entry name" value="MFS"/>
</dbReference>